<dbReference type="Pfam" id="PF12987">
    <property type="entry name" value="DUF3871"/>
    <property type="match status" value="1"/>
</dbReference>
<dbReference type="InterPro" id="IPR024353">
    <property type="entry name" value="DUF3871"/>
</dbReference>
<protein>
    <submittedName>
        <fullName evidence="1">DUF3871 family protein</fullName>
    </submittedName>
</protein>
<gene>
    <name evidence="1" type="ORF">OU798_08845</name>
</gene>
<dbReference type="AlphaFoldDB" id="A0A9X3F4Z2"/>
<dbReference type="EMBL" id="JAPOHD010000017">
    <property type="protein sequence ID" value="MCY1720445.1"/>
    <property type="molecule type" value="Genomic_DNA"/>
</dbReference>
<evidence type="ECO:0000313" key="1">
    <source>
        <dbReference type="EMBL" id="MCY1720445.1"/>
    </source>
</evidence>
<reference evidence="1" key="1">
    <citation type="submission" date="2022-11" db="EMBL/GenBank/DDBJ databases">
        <title>Marilongibacter aestuarii gen. nov., sp. nov., isolated from tidal flat sediment.</title>
        <authorList>
            <person name="Jiayan W."/>
        </authorList>
    </citation>
    <scope>NUCLEOTIDE SEQUENCE</scope>
    <source>
        <strain evidence="1">Z1-6</strain>
    </source>
</reference>
<name>A0A9X3F4Z2_9BACT</name>
<evidence type="ECO:0000313" key="2">
    <source>
        <dbReference type="Proteomes" id="UP001145087"/>
    </source>
</evidence>
<keyword evidence="2" id="KW-1185">Reference proteome</keyword>
<comment type="caution">
    <text evidence="1">The sequence shown here is derived from an EMBL/GenBank/DDBJ whole genome shotgun (WGS) entry which is preliminary data.</text>
</comment>
<dbReference type="Proteomes" id="UP001145087">
    <property type="component" value="Unassembled WGS sequence"/>
</dbReference>
<accession>A0A9X3F4Z2</accession>
<organism evidence="1 2">
    <name type="scientific">Draconibacterium aestuarii</name>
    <dbReference type="NCBI Taxonomy" id="2998507"/>
    <lineage>
        <taxon>Bacteria</taxon>
        <taxon>Pseudomonadati</taxon>
        <taxon>Bacteroidota</taxon>
        <taxon>Bacteroidia</taxon>
        <taxon>Marinilabiliales</taxon>
        <taxon>Prolixibacteraceae</taxon>
        <taxon>Draconibacterium</taxon>
    </lineage>
</organism>
<proteinExistence type="predicted"/>
<sequence length="330" mass="37712">MDNNMTLIKVNSKPRFVEDVQPVRDTSDIHFMAANTKPMSFEEIRSKHTIPVFAKDNESTISHQEFIETVSIVADKIFGGEQILAPAVRVSHPIKGRIPSAVGKPAKELLEHEKTLYFERMAFCIEVASINDRVGKNSLNLTIGGVRSYNLENLYSRKSEERFKLFIGFQNKVCTNLCISTDGFKSDVKVRTVAELAKAAYDLMGNFNVYKEIEKFSTLPQTMITEQQFAQIIGRARMYQNMPYKDRKELPQFPLSDGQVNLVVKDYYSDDSFCRNDLGNINLWRLYNLFTGANKMSYIDNFLDRNVGCQQFIGGLNEAIGLNKHHWFVS</sequence>
<dbReference type="RefSeq" id="WP_343332778.1">
    <property type="nucleotide sequence ID" value="NZ_JAPOHD010000017.1"/>
</dbReference>